<dbReference type="InterPro" id="IPR050373">
    <property type="entry name" value="Fibrinogen_C-term_domain"/>
</dbReference>
<dbReference type="PANTHER" id="PTHR19143">
    <property type="entry name" value="FIBRINOGEN/TENASCIN/ANGIOPOEITIN"/>
    <property type="match status" value="1"/>
</dbReference>
<dbReference type="HOGENOM" id="CLU_038628_1_2_1"/>
<gene>
    <name evidence="3" type="primary">Dana\GF15463</name>
    <name evidence="3" type="synonym">dana_GLEANR_16229</name>
    <name evidence="3" type="ORF">GF15463</name>
</gene>
<dbReference type="CDD" id="cd00087">
    <property type="entry name" value="FReD"/>
    <property type="match status" value="1"/>
</dbReference>
<proteinExistence type="predicted"/>
<dbReference type="PANTHER" id="PTHR19143:SF327">
    <property type="entry name" value="FI21813P1-RELATED"/>
    <property type="match status" value="1"/>
</dbReference>
<dbReference type="OrthoDB" id="6145874at2759"/>
<protein>
    <recommendedName>
        <fullName evidence="2">Fibrinogen C-terminal domain-containing protein</fullName>
    </recommendedName>
</protein>
<feature type="domain" description="Fibrinogen C-terminal" evidence="2">
    <location>
        <begin position="1"/>
        <end position="146"/>
    </location>
</feature>
<dbReference type="SUPFAM" id="SSF56496">
    <property type="entry name" value="Fibrinogen C-terminal domain-like"/>
    <property type="match status" value="2"/>
</dbReference>
<dbReference type="InParanoid" id="B3ML37"/>
<name>B3ML37_DROAN</name>
<evidence type="ECO:0000259" key="2">
    <source>
        <dbReference type="PROSITE" id="PS51406"/>
    </source>
</evidence>
<dbReference type="EMBL" id="CH902620">
    <property type="protein sequence ID" value="EDV31655.2"/>
    <property type="molecule type" value="Genomic_DNA"/>
</dbReference>
<dbReference type="STRING" id="7217.B3ML37"/>
<dbReference type="InterPro" id="IPR020837">
    <property type="entry name" value="Fibrinogen_CS"/>
</dbReference>
<dbReference type="Gene3D" id="3.90.215.10">
    <property type="entry name" value="Gamma Fibrinogen, chain A, domain 1"/>
    <property type="match status" value="2"/>
</dbReference>
<accession>B3ML37</accession>
<evidence type="ECO:0000313" key="4">
    <source>
        <dbReference type="Proteomes" id="UP000007801"/>
    </source>
</evidence>
<dbReference type="InterPro" id="IPR002181">
    <property type="entry name" value="Fibrinogen_a/b/g_C_dom"/>
</dbReference>
<keyword evidence="4" id="KW-1185">Reference proteome</keyword>
<dbReference type="Pfam" id="PF00147">
    <property type="entry name" value="Fibrinogen_C"/>
    <property type="match status" value="2"/>
</dbReference>
<evidence type="ECO:0000313" key="3">
    <source>
        <dbReference type="EMBL" id="EDV31655.2"/>
    </source>
</evidence>
<dbReference type="Proteomes" id="UP000007801">
    <property type="component" value="Unassembled WGS sequence"/>
</dbReference>
<dbReference type="InterPro" id="IPR014716">
    <property type="entry name" value="Fibrinogen_a/b/g_C_1"/>
</dbReference>
<dbReference type="PROSITE" id="PS00514">
    <property type="entry name" value="FIBRINOGEN_C_1"/>
    <property type="match status" value="1"/>
</dbReference>
<feature type="domain" description="Fibrinogen C-terminal" evidence="2">
    <location>
        <begin position="154"/>
        <end position="362"/>
    </location>
</feature>
<keyword evidence="1" id="KW-1015">Disulfide bond</keyword>
<sequence length="368" mass="42166">MKLRGMTPFDGPCASGPGWILVQRRFDGSVDFNRTWNEYKEGFGNIQGEFFMGLDRLHLMTSSAQHELCIRIADFDGDSAYAHYTHFEIGNEEESYELKYIEGYSGTAGNYLTANKNMKFSTIDRDNDKEKHNCAKNLNGWWFKECYFMSSKRLKFDDNPRKSESLGQHIQGCLRISQIAFEGRCASSSGWIVIQRRFDGSVDFNRVWNEYKEGFGTIEGEFFIGLETLHLLTNITKYELCVRIGDAGGDSAYAHYDDFQIGSEKESYELKSLGKYSGTAGDNLKLNQNMKFSTIDRDNDKFKGNCAIINGGWWYNLCWRSALNGPYRPLFNDVNGGGVKWLWKKQFTVSLAFAEMMVRPKSVKLVQK</sequence>
<dbReference type="SMR" id="B3ML37"/>
<dbReference type="eggNOG" id="KOG2579">
    <property type="taxonomic scope" value="Eukaryota"/>
</dbReference>
<evidence type="ECO:0000256" key="1">
    <source>
        <dbReference type="ARBA" id="ARBA00023157"/>
    </source>
</evidence>
<dbReference type="GO" id="GO:0005615">
    <property type="term" value="C:extracellular space"/>
    <property type="evidence" value="ECO:0007669"/>
    <property type="project" value="TreeGrafter"/>
</dbReference>
<dbReference type="SMART" id="SM00186">
    <property type="entry name" value="FBG"/>
    <property type="match status" value="2"/>
</dbReference>
<reference evidence="3 4" key="1">
    <citation type="journal article" date="2007" name="Nature">
        <title>Evolution of genes and genomes on the Drosophila phylogeny.</title>
        <authorList>
            <consortium name="Drosophila 12 Genomes Consortium"/>
            <person name="Clark A.G."/>
            <person name="Eisen M.B."/>
            <person name="Smith D.R."/>
            <person name="Bergman C.M."/>
            <person name="Oliver B."/>
            <person name="Markow T.A."/>
            <person name="Kaufman T.C."/>
            <person name="Kellis M."/>
            <person name="Gelbart W."/>
            <person name="Iyer V.N."/>
            <person name="Pollard D.A."/>
            <person name="Sackton T.B."/>
            <person name="Larracuente A.M."/>
            <person name="Singh N.D."/>
            <person name="Abad J.P."/>
            <person name="Abt D.N."/>
            <person name="Adryan B."/>
            <person name="Aguade M."/>
            <person name="Akashi H."/>
            <person name="Anderson W.W."/>
            <person name="Aquadro C.F."/>
            <person name="Ardell D.H."/>
            <person name="Arguello R."/>
            <person name="Artieri C.G."/>
            <person name="Barbash D.A."/>
            <person name="Barker D."/>
            <person name="Barsanti P."/>
            <person name="Batterham P."/>
            <person name="Batzoglou S."/>
            <person name="Begun D."/>
            <person name="Bhutkar A."/>
            <person name="Blanco E."/>
            <person name="Bosak S.A."/>
            <person name="Bradley R.K."/>
            <person name="Brand A.D."/>
            <person name="Brent M.R."/>
            <person name="Brooks A.N."/>
            <person name="Brown R.H."/>
            <person name="Butlin R.K."/>
            <person name="Caggese C."/>
            <person name="Calvi B.R."/>
            <person name="Bernardo de Carvalho A."/>
            <person name="Caspi A."/>
            <person name="Castrezana S."/>
            <person name="Celniker S.E."/>
            <person name="Chang J.L."/>
            <person name="Chapple C."/>
            <person name="Chatterji S."/>
            <person name="Chinwalla A."/>
            <person name="Civetta A."/>
            <person name="Clifton S.W."/>
            <person name="Comeron J.M."/>
            <person name="Costello J.C."/>
            <person name="Coyne J.A."/>
            <person name="Daub J."/>
            <person name="David R.G."/>
            <person name="Delcher A.L."/>
            <person name="Delehaunty K."/>
            <person name="Do C.B."/>
            <person name="Ebling H."/>
            <person name="Edwards K."/>
            <person name="Eickbush T."/>
            <person name="Evans J.D."/>
            <person name="Filipski A."/>
            <person name="Findeiss S."/>
            <person name="Freyhult E."/>
            <person name="Fulton L."/>
            <person name="Fulton R."/>
            <person name="Garcia A.C."/>
            <person name="Gardiner A."/>
            <person name="Garfield D.A."/>
            <person name="Garvin B.E."/>
            <person name="Gibson G."/>
            <person name="Gilbert D."/>
            <person name="Gnerre S."/>
            <person name="Godfrey J."/>
            <person name="Good R."/>
            <person name="Gotea V."/>
            <person name="Gravely B."/>
            <person name="Greenberg A.J."/>
            <person name="Griffiths-Jones S."/>
            <person name="Gross S."/>
            <person name="Guigo R."/>
            <person name="Gustafson E.A."/>
            <person name="Haerty W."/>
            <person name="Hahn M.W."/>
            <person name="Halligan D.L."/>
            <person name="Halpern A.L."/>
            <person name="Halter G.M."/>
            <person name="Han M.V."/>
            <person name="Heger A."/>
            <person name="Hillier L."/>
            <person name="Hinrichs A.S."/>
            <person name="Holmes I."/>
            <person name="Hoskins R.A."/>
            <person name="Hubisz M.J."/>
            <person name="Hultmark D."/>
            <person name="Huntley M.A."/>
            <person name="Jaffe D.B."/>
            <person name="Jagadeeshan S."/>
            <person name="Jeck W.R."/>
            <person name="Johnson J."/>
            <person name="Jones C.D."/>
            <person name="Jordan W.C."/>
            <person name="Karpen G.H."/>
            <person name="Kataoka E."/>
            <person name="Keightley P.D."/>
            <person name="Kheradpour P."/>
            <person name="Kirkness E.F."/>
            <person name="Koerich L.B."/>
            <person name="Kristiansen K."/>
            <person name="Kudrna D."/>
            <person name="Kulathinal R.J."/>
            <person name="Kumar S."/>
            <person name="Kwok R."/>
            <person name="Lander E."/>
            <person name="Langley C.H."/>
            <person name="Lapoint R."/>
            <person name="Lazzaro B.P."/>
            <person name="Lee S.J."/>
            <person name="Levesque L."/>
            <person name="Li R."/>
            <person name="Lin C.F."/>
            <person name="Lin M.F."/>
            <person name="Lindblad-Toh K."/>
            <person name="Llopart A."/>
            <person name="Long M."/>
            <person name="Low L."/>
            <person name="Lozovsky E."/>
            <person name="Lu J."/>
            <person name="Luo M."/>
            <person name="Machado C.A."/>
            <person name="Makalowski W."/>
            <person name="Marzo M."/>
            <person name="Matsuda M."/>
            <person name="Matzkin L."/>
            <person name="McAllister B."/>
            <person name="McBride C.S."/>
            <person name="McKernan B."/>
            <person name="McKernan K."/>
            <person name="Mendez-Lago M."/>
            <person name="Minx P."/>
            <person name="Mollenhauer M.U."/>
            <person name="Montooth K."/>
            <person name="Mount S.M."/>
            <person name="Mu X."/>
            <person name="Myers E."/>
            <person name="Negre B."/>
            <person name="Newfeld S."/>
            <person name="Nielsen R."/>
            <person name="Noor M.A."/>
            <person name="O'Grady P."/>
            <person name="Pachter L."/>
            <person name="Papaceit M."/>
            <person name="Parisi M.J."/>
            <person name="Parisi M."/>
            <person name="Parts L."/>
            <person name="Pedersen J.S."/>
            <person name="Pesole G."/>
            <person name="Phillippy A.M."/>
            <person name="Ponting C.P."/>
            <person name="Pop M."/>
            <person name="Porcelli D."/>
            <person name="Powell J.R."/>
            <person name="Prohaska S."/>
            <person name="Pruitt K."/>
            <person name="Puig M."/>
            <person name="Quesneville H."/>
            <person name="Ram K.R."/>
            <person name="Rand D."/>
            <person name="Rasmussen M.D."/>
            <person name="Reed L.K."/>
            <person name="Reenan R."/>
            <person name="Reily A."/>
            <person name="Remington K.A."/>
            <person name="Rieger T.T."/>
            <person name="Ritchie M.G."/>
            <person name="Robin C."/>
            <person name="Rogers Y.H."/>
            <person name="Rohde C."/>
            <person name="Rozas J."/>
            <person name="Rubenfield M.J."/>
            <person name="Ruiz A."/>
            <person name="Russo S."/>
            <person name="Salzberg S.L."/>
            <person name="Sanchez-Gracia A."/>
            <person name="Saranga D.J."/>
            <person name="Sato H."/>
            <person name="Schaeffer S.W."/>
            <person name="Schatz M.C."/>
            <person name="Schlenke T."/>
            <person name="Schwartz R."/>
            <person name="Segarra C."/>
            <person name="Singh R.S."/>
            <person name="Sirot L."/>
            <person name="Sirota M."/>
            <person name="Sisneros N.B."/>
            <person name="Smith C.D."/>
            <person name="Smith T.F."/>
            <person name="Spieth J."/>
            <person name="Stage D.E."/>
            <person name="Stark A."/>
            <person name="Stephan W."/>
            <person name="Strausberg R.L."/>
            <person name="Strempel S."/>
            <person name="Sturgill D."/>
            <person name="Sutton G."/>
            <person name="Sutton G.G."/>
            <person name="Tao W."/>
            <person name="Teichmann S."/>
            <person name="Tobari Y.N."/>
            <person name="Tomimura Y."/>
            <person name="Tsolas J.M."/>
            <person name="Valente V.L."/>
            <person name="Venter E."/>
            <person name="Venter J.C."/>
            <person name="Vicario S."/>
            <person name="Vieira F.G."/>
            <person name="Vilella A.J."/>
            <person name="Villasante A."/>
            <person name="Walenz B."/>
            <person name="Wang J."/>
            <person name="Wasserman M."/>
            <person name="Watts T."/>
            <person name="Wilson D."/>
            <person name="Wilson R.K."/>
            <person name="Wing R.A."/>
            <person name="Wolfner M.F."/>
            <person name="Wong A."/>
            <person name="Wong G.K."/>
            <person name="Wu C.I."/>
            <person name="Wu G."/>
            <person name="Yamamoto D."/>
            <person name="Yang H.P."/>
            <person name="Yang S.P."/>
            <person name="Yorke J.A."/>
            <person name="Yoshida K."/>
            <person name="Zdobnov E."/>
            <person name="Zhang P."/>
            <person name="Zhang Y."/>
            <person name="Zimin A.V."/>
            <person name="Baldwin J."/>
            <person name="Abdouelleil A."/>
            <person name="Abdulkadir J."/>
            <person name="Abebe A."/>
            <person name="Abera B."/>
            <person name="Abreu J."/>
            <person name="Acer S.C."/>
            <person name="Aftuck L."/>
            <person name="Alexander A."/>
            <person name="An P."/>
            <person name="Anderson E."/>
            <person name="Anderson S."/>
            <person name="Arachi H."/>
            <person name="Azer M."/>
            <person name="Bachantsang P."/>
            <person name="Barry A."/>
            <person name="Bayul T."/>
            <person name="Berlin A."/>
            <person name="Bessette D."/>
            <person name="Bloom T."/>
            <person name="Blye J."/>
            <person name="Boguslavskiy L."/>
            <person name="Bonnet C."/>
            <person name="Boukhgalter B."/>
            <person name="Bourzgui I."/>
            <person name="Brown A."/>
            <person name="Cahill P."/>
            <person name="Channer S."/>
            <person name="Cheshatsang Y."/>
            <person name="Chuda L."/>
            <person name="Citroen M."/>
            <person name="Collymore A."/>
            <person name="Cooke P."/>
            <person name="Costello M."/>
            <person name="D'Aco K."/>
            <person name="Daza R."/>
            <person name="De Haan G."/>
            <person name="DeGray S."/>
            <person name="DeMaso C."/>
            <person name="Dhargay N."/>
            <person name="Dooley K."/>
            <person name="Dooley E."/>
            <person name="Doricent M."/>
            <person name="Dorje P."/>
            <person name="Dorjee K."/>
            <person name="Dupes A."/>
            <person name="Elong R."/>
            <person name="Falk J."/>
            <person name="Farina A."/>
            <person name="Faro S."/>
            <person name="Ferguson D."/>
            <person name="Fisher S."/>
            <person name="Foley C.D."/>
            <person name="Franke A."/>
            <person name="Friedrich D."/>
            <person name="Gadbois L."/>
            <person name="Gearin G."/>
            <person name="Gearin C.R."/>
            <person name="Giannoukos G."/>
            <person name="Goode T."/>
            <person name="Graham J."/>
            <person name="Grandbois E."/>
            <person name="Grewal S."/>
            <person name="Gyaltsen K."/>
            <person name="Hafez N."/>
            <person name="Hagos B."/>
            <person name="Hall J."/>
            <person name="Henson C."/>
            <person name="Hollinger A."/>
            <person name="Honan T."/>
            <person name="Huard M.D."/>
            <person name="Hughes L."/>
            <person name="Hurhula B."/>
            <person name="Husby M.E."/>
            <person name="Kamat A."/>
            <person name="Kanga B."/>
            <person name="Kashin S."/>
            <person name="Khazanovich D."/>
            <person name="Kisner P."/>
            <person name="Lance K."/>
            <person name="Lara M."/>
            <person name="Lee W."/>
            <person name="Lennon N."/>
            <person name="Letendre F."/>
            <person name="LeVine R."/>
            <person name="Lipovsky A."/>
            <person name="Liu X."/>
            <person name="Liu J."/>
            <person name="Liu S."/>
            <person name="Lokyitsang T."/>
            <person name="Lokyitsang Y."/>
            <person name="Lubonja R."/>
            <person name="Lui A."/>
            <person name="MacDonald P."/>
            <person name="Magnisalis V."/>
            <person name="Maru K."/>
            <person name="Matthews C."/>
            <person name="McCusker W."/>
            <person name="McDonough S."/>
            <person name="Mehta T."/>
            <person name="Meldrim J."/>
            <person name="Meneus L."/>
            <person name="Mihai O."/>
            <person name="Mihalev A."/>
            <person name="Mihova T."/>
            <person name="Mittelman R."/>
            <person name="Mlenga V."/>
            <person name="Montmayeur A."/>
            <person name="Mulrain L."/>
            <person name="Navidi A."/>
            <person name="Naylor J."/>
            <person name="Negash T."/>
            <person name="Nguyen T."/>
            <person name="Nguyen N."/>
            <person name="Nicol R."/>
            <person name="Norbu C."/>
            <person name="Norbu N."/>
            <person name="Novod N."/>
            <person name="O'Neill B."/>
            <person name="Osman S."/>
            <person name="Markiewicz E."/>
            <person name="Oyono O.L."/>
            <person name="Patti C."/>
            <person name="Phunkhang P."/>
            <person name="Pierre F."/>
            <person name="Priest M."/>
            <person name="Raghuraman S."/>
            <person name="Rege F."/>
            <person name="Reyes R."/>
            <person name="Rise C."/>
            <person name="Rogov P."/>
            <person name="Ross K."/>
            <person name="Ryan E."/>
            <person name="Settipalli S."/>
            <person name="Shea T."/>
            <person name="Sherpa N."/>
            <person name="Shi L."/>
            <person name="Shih D."/>
            <person name="Sparrow T."/>
            <person name="Spaulding J."/>
            <person name="Stalker J."/>
            <person name="Stange-Thomann N."/>
            <person name="Stavropoulos S."/>
            <person name="Stone C."/>
            <person name="Strader C."/>
            <person name="Tesfaye S."/>
            <person name="Thomson T."/>
            <person name="Thoulutsang Y."/>
            <person name="Thoulutsang D."/>
            <person name="Topham K."/>
            <person name="Topping I."/>
            <person name="Tsamla T."/>
            <person name="Vassiliev H."/>
            <person name="Vo A."/>
            <person name="Wangchuk T."/>
            <person name="Wangdi T."/>
            <person name="Weiand M."/>
            <person name="Wilkinson J."/>
            <person name="Wilson A."/>
            <person name="Yadav S."/>
            <person name="Young G."/>
            <person name="Yu Q."/>
            <person name="Zembek L."/>
            <person name="Zhong D."/>
            <person name="Zimmer A."/>
            <person name="Zwirko Z."/>
            <person name="Jaffe D.B."/>
            <person name="Alvarez P."/>
            <person name="Brockman W."/>
            <person name="Butler J."/>
            <person name="Chin C."/>
            <person name="Gnerre S."/>
            <person name="Grabherr M."/>
            <person name="Kleber M."/>
            <person name="Mauceli E."/>
            <person name="MacCallum I."/>
        </authorList>
    </citation>
    <scope>NUCLEOTIDE SEQUENCE [LARGE SCALE GENOMIC DNA]</scope>
    <source>
        <strain evidence="4">Tucson 14024-0371.13</strain>
    </source>
</reference>
<organism evidence="3 4">
    <name type="scientific">Drosophila ananassae</name>
    <name type="common">Fruit fly</name>
    <dbReference type="NCBI Taxonomy" id="7217"/>
    <lineage>
        <taxon>Eukaryota</taxon>
        <taxon>Metazoa</taxon>
        <taxon>Ecdysozoa</taxon>
        <taxon>Arthropoda</taxon>
        <taxon>Hexapoda</taxon>
        <taxon>Insecta</taxon>
        <taxon>Pterygota</taxon>
        <taxon>Neoptera</taxon>
        <taxon>Endopterygota</taxon>
        <taxon>Diptera</taxon>
        <taxon>Brachycera</taxon>
        <taxon>Muscomorpha</taxon>
        <taxon>Ephydroidea</taxon>
        <taxon>Drosophilidae</taxon>
        <taxon>Drosophila</taxon>
        <taxon>Sophophora</taxon>
    </lineage>
</organism>
<dbReference type="InterPro" id="IPR036056">
    <property type="entry name" value="Fibrinogen-like_C"/>
</dbReference>
<dbReference type="AlphaFoldDB" id="B3ML37"/>
<dbReference type="PROSITE" id="PS51406">
    <property type="entry name" value="FIBRINOGEN_C_2"/>
    <property type="match status" value="2"/>
</dbReference>